<reference evidence="1 2" key="1">
    <citation type="submission" date="2016-10" db="EMBL/GenBank/DDBJ databases">
        <authorList>
            <person name="de Groot N.N."/>
        </authorList>
    </citation>
    <scope>NUCLEOTIDE SEQUENCE [LARGE SCALE GENOMIC DNA]</scope>
    <source>
        <strain evidence="1 2">AB35.6</strain>
    </source>
</reference>
<evidence type="ECO:0000313" key="2">
    <source>
        <dbReference type="Proteomes" id="UP000182409"/>
    </source>
</evidence>
<gene>
    <name evidence="1" type="ORF">SAMN05443244_2317</name>
</gene>
<evidence type="ECO:0000313" key="1">
    <source>
        <dbReference type="EMBL" id="SEB97226.1"/>
    </source>
</evidence>
<name>A0A1H4NPN4_9BACT</name>
<accession>A0A1H4NPN4</accession>
<dbReference type="EMBL" id="FNSD01000001">
    <property type="protein sequence ID" value="SEB97226.1"/>
    <property type="molecule type" value="Genomic_DNA"/>
</dbReference>
<proteinExistence type="predicted"/>
<organism evidence="1 2">
    <name type="scientific">Terriglobus roseus</name>
    <dbReference type="NCBI Taxonomy" id="392734"/>
    <lineage>
        <taxon>Bacteria</taxon>
        <taxon>Pseudomonadati</taxon>
        <taxon>Acidobacteriota</taxon>
        <taxon>Terriglobia</taxon>
        <taxon>Terriglobales</taxon>
        <taxon>Acidobacteriaceae</taxon>
        <taxon>Terriglobus</taxon>
    </lineage>
</organism>
<dbReference type="AlphaFoldDB" id="A0A1H4NPN4"/>
<dbReference type="Proteomes" id="UP000182409">
    <property type="component" value="Unassembled WGS sequence"/>
</dbReference>
<sequence length="137" mass="14986">MCVEVRGEMQSVIGVWLSSKQASYADVCGVIPEIGIQPFWRALRVRREGAEGRLHRQLSEEGIGLYAPAFPILSGLEEMHVDISWVDAEKIPALLYEIDIGRAACEDPWGQAVFDALKGCATRALAVADGISLSPCW</sequence>
<protein>
    <submittedName>
        <fullName evidence="1">Uncharacterized protein</fullName>
    </submittedName>
</protein>